<dbReference type="InterPro" id="IPR015421">
    <property type="entry name" value="PyrdxlP-dep_Trfase_major"/>
</dbReference>
<dbReference type="EnsemblPlants" id="PGSC0003DMT400097314">
    <property type="protein sequence ID" value="PGSC0003DMT400097314"/>
    <property type="gene ID" value="PGSC0003DMG400046885"/>
</dbReference>
<dbReference type="GO" id="GO:0016846">
    <property type="term" value="F:carbon-sulfur lyase activity"/>
    <property type="evidence" value="ECO:0007669"/>
    <property type="project" value="InterPro"/>
</dbReference>
<dbReference type="InterPro" id="IPR050478">
    <property type="entry name" value="Ethylene_sulfur-biosynth"/>
</dbReference>
<evidence type="ECO:0000256" key="1">
    <source>
        <dbReference type="ARBA" id="ARBA00022898"/>
    </source>
</evidence>
<dbReference type="eggNOG" id="ENOG502QTGD">
    <property type="taxonomic scope" value="Eukaryota"/>
</dbReference>
<evidence type="ECO:0000259" key="2">
    <source>
        <dbReference type="Pfam" id="PF04864"/>
    </source>
</evidence>
<dbReference type="CDD" id="cd00609">
    <property type="entry name" value="AAT_like"/>
    <property type="match status" value="1"/>
</dbReference>
<dbReference type="InParanoid" id="M1E0D1"/>
<keyword evidence="1" id="KW-0663">Pyridoxal phosphate</keyword>
<dbReference type="GO" id="GO:0008483">
    <property type="term" value="F:transaminase activity"/>
    <property type="evidence" value="ECO:0000318"/>
    <property type="project" value="GO_Central"/>
</dbReference>
<evidence type="ECO:0000313" key="3">
    <source>
        <dbReference type="EnsemblPlants" id="PGSC0003DMT400097314"/>
    </source>
</evidence>
<dbReference type="PANTHER" id="PTHR43795">
    <property type="entry name" value="BIFUNCTIONAL ASPARTATE AMINOTRANSFERASE AND GLUTAMATE/ASPARTATE-PREPHENATE AMINOTRANSFERASE-RELATED"/>
    <property type="match status" value="1"/>
</dbReference>
<dbReference type="InterPro" id="IPR015424">
    <property type="entry name" value="PyrdxlP-dep_Trfase"/>
</dbReference>
<proteinExistence type="predicted"/>
<sequence length="304" mass="34064">MGNKCDITFSGDDSLSYFANGKSLCWFLESKLEEQIKRLHSVVGNAIVDDHNIVVGTGSSQLVQAALYALSPSDQLEPISVVSATPFYSAYPVVTDFVRSGLHKWAGDARAFEKYGPYIELITSPNNPDGIIREPVVNGDQGKLIYDLAYYWPQYTAITSPANHDIMLFTISKCIGHAGSRIGWALVKDKEVAMKMTKFMEISTIGVSKEAQLRAAKILEVVSNSCLDITLENFFEYTFAWLIYKGGEEEDCEKLLKEHKIQTRSGRRFGSDSRNVRISMLSRDEDFNIFLKRLTVVQGSTNRK</sequence>
<organism evidence="3 4">
    <name type="scientific">Solanum tuberosum</name>
    <name type="common">Potato</name>
    <dbReference type="NCBI Taxonomy" id="4113"/>
    <lineage>
        <taxon>Eukaryota</taxon>
        <taxon>Viridiplantae</taxon>
        <taxon>Streptophyta</taxon>
        <taxon>Embryophyta</taxon>
        <taxon>Tracheophyta</taxon>
        <taxon>Spermatophyta</taxon>
        <taxon>Magnoliopsida</taxon>
        <taxon>eudicotyledons</taxon>
        <taxon>Gunneridae</taxon>
        <taxon>Pentapetalae</taxon>
        <taxon>asterids</taxon>
        <taxon>lamiids</taxon>
        <taxon>Solanales</taxon>
        <taxon>Solanaceae</taxon>
        <taxon>Solanoideae</taxon>
        <taxon>Solaneae</taxon>
        <taxon>Solanum</taxon>
    </lineage>
</organism>
<dbReference type="AlphaFoldDB" id="M1E0D1"/>
<dbReference type="Gene3D" id="3.40.640.10">
    <property type="entry name" value="Type I PLP-dependent aspartate aminotransferase-like (Major domain)"/>
    <property type="match status" value="1"/>
</dbReference>
<dbReference type="InterPro" id="IPR006948">
    <property type="entry name" value="Alliinase_C"/>
</dbReference>
<dbReference type="PaxDb" id="4113-PGSC0003DMT400097314"/>
<reference evidence="4" key="1">
    <citation type="journal article" date="2011" name="Nature">
        <title>Genome sequence and analysis of the tuber crop potato.</title>
        <authorList>
            <consortium name="The Potato Genome Sequencing Consortium"/>
        </authorList>
    </citation>
    <scope>NUCLEOTIDE SEQUENCE [LARGE SCALE GENOMIC DNA]</scope>
    <source>
        <strain evidence="4">cv. DM1-3 516 R44</strain>
    </source>
</reference>
<dbReference type="GO" id="GO:0006520">
    <property type="term" value="P:amino acid metabolic process"/>
    <property type="evidence" value="ECO:0000318"/>
    <property type="project" value="GO_Central"/>
</dbReference>
<dbReference type="PANTHER" id="PTHR43795:SF15">
    <property type="entry name" value="TRYPTOPHAN AMINOTRANSFERASE-RELATED PROTEIN 1"/>
    <property type="match status" value="1"/>
</dbReference>
<dbReference type="OMA" id="AAPYYSC"/>
<name>M1E0D1_SOLTU</name>
<dbReference type="Gramene" id="PGSC0003DMT400097314">
    <property type="protein sequence ID" value="PGSC0003DMT400097314"/>
    <property type="gene ID" value="PGSC0003DMG400046885"/>
</dbReference>
<dbReference type="Pfam" id="PF04864">
    <property type="entry name" value="Alliinase_C"/>
    <property type="match status" value="1"/>
</dbReference>
<keyword evidence="4" id="KW-1185">Reference proteome</keyword>
<accession>M1E0D1</accession>
<dbReference type="Proteomes" id="UP000011115">
    <property type="component" value="Unassembled WGS sequence"/>
</dbReference>
<protein>
    <submittedName>
        <fullName evidence="3">Alliin lyase</fullName>
    </submittedName>
</protein>
<dbReference type="HOGENOM" id="CLU_036760_1_0_1"/>
<evidence type="ECO:0000313" key="4">
    <source>
        <dbReference type="Proteomes" id="UP000011115"/>
    </source>
</evidence>
<feature type="domain" description="Alliinase C-terminal" evidence="2">
    <location>
        <begin position="3"/>
        <end position="238"/>
    </location>
</feature>
<reference evidence="3" key="2">
    <citation type="submission" date="2015-06" db="UniProtKB">
        <authorList>
            <consortium name="EnsemblPlants"/>
        </authorList>
    </citation>
    <scope>IDENTIFICATION</scope>
    <source>
        <strain evidence="3">DM1-3 516 R44</strain>
    </source>
</reference>
<dbReference type="SUPFAM" id="SSF53383">
    <property type="entry name" value="PLP-dependent transferases"/>
    <property type="match status" value="1"/>
</dbReference>